<dbReference type="AlphaFoldDB" id="A0A1G9N4U0"/>
<dbReference type="STRING" id="1121325.SAMN04515677_103478"/>
<dbReference type="RefSeq" id="WP_170827939.1">
    <property type="nucleotide sequence ID" value="NZ_FNGW01000003.1"/>
</dbReference>
<dbReference type="Proteomes" id="UP000199068">
    <property type="component" value="Unassembled WGS sequence"/>
</dbReference>
<gene>
    <name evidence="1" type="ORF">SAMN04515677_103478</name>
</gene>
<organism evidence="1 2">
    <name type="scientific">Romboutsia lituseburensis DSM 797</name>
    <dbReference type="NCBI Taxonomy" id="1121325"/>
    <lineage>
        <taxon>Bacteria</taxon>
        <taxon>Bacillati</taxon>
        <taxon>Bacillota</taxon>
        <taxon>Clostridia</taxon>
        <taxon>Peptostreptococcales</taxon>
        <taxon>Peptostreptococcaceae</taxon>
        <taxon>Romboutsia</taxon>
    </lineage>
</organism>
<evidence type="ECO:0000313" key="1">
    <source>
        <dbReference type="EMBL" id="SDL81539.1"/>
    </source>
</evidence>
<reference evidence="1 2" key="1">
    <citation type="submission" date="2016-10" db="EMBL/GenBank/DDBJ databases">
        <authorList>
            <person name="de Groot N.N."/>
        </authorList>
    </citation>
    <scope>NUCLEOTIDE SEQUENCE [LARGE SCALE GENOMIC DNA]</scope>
    <source>
        <strain evidence="1 2">DSM 797</strain>
    </source>
</reference>
<proteinExistence type="predicted"/>
<evidence type="ECO:0000313" key="2">
    <source>
        <dbReference type="Proteomes" id="UP000199068"/>
    </source>
</evidence>
<accession>A0A1G9N4U0</accession>
<protein>
    <submittedName>
        <fullName evidence="1">Uncharacterized protein</fullName>
    </submittedName>
</protein>
<dbReference type="EMBL" id="FNGW01000003">
    <property type="protein sequence ID" value="SDL81539.1"/>
    <property type="molecule type" value="Genomic_DNA"/>
</dbReference>
<sequence length="56" mass="6596">MKNKKDNDIEDIEYEILGNIFIGNLFDMTGDLDNTAQNLITYLEVEEMKKLKKEKK</sequence>
<name>A0A1G9N4U0_9FIRM</name>
<keyword evidence="2" id="KW-1185">Reference proteome</keyword>